<dbReference type="STRING" id="305900.GV64_08170"/>
<evidence type="ECO:0000259" key="3">
    <source>
        <dbReference type="PROSITE" id="PS01031"/>
    </source>
</evidence>
<comment type="caution">
    <text evidence="4">The sequence shown here is derived from an EMBL/GenBank/DDBJ whole genome shotgun (WGS) entry which is preliminary data.</text>
</comment>
<evidence type="ECO:0000256" key="2">
    <source>
        <dbReference type="RuleBase" id="RU003616"/>
    </source>
</evidence>
<dbReference type="eggNOG" id="COG0071">
    <property type="taxonomic scope" value="Bacteria"/>
</dbReference>
<gene>
    <name evidence="4" type="ORF">GV64_08170</name>
</gene>
<dbReference type="CDD" id="cd06464">
    <property type="entry name" value="ACD_sHsps-like"/>
    <property type="match status" value="1"/>
</dbReference>
<feature type="domain" description="SHSP" evidence="3">
    <location>
        <begin position="34"/>
        <end position="145"/>
    </location>
</feature>
<sequence>MSLNVWDPFHDMEALLDKYSRTSRKTPTKSDDRALEVGDWMPIVDIDETPDAFHIRAELPGVHKEDINVAVDNNVLTIKGEKKKEQRDRKHHRTECLYGSFVRSFTLPQSIRADGIHAKYHNGALNLNIPKAEEVKPRQIKVNVN</sequence>
<dbReference type="Pfam" id="PF00011">
    <property type="entry name" value="HSP20"/>
    <property type="match status" value="1"/>
</dbReference>
<evidence type="ECO:0000313" key="5">
    <source>
        <dbReference type="Proteomes" id="UP000027997"/>
    </source>
</evidence>
<accession>A0A081K995</accession>
<evidence type="ECO:0000313" key="4">
    <source>
        <dbReference type="EMBL" id="KEI70721.1"/>
    </source>
</evidence>
<evidence type="ECO:0000256" key="1">
    <source>
        <dbReference type="PROSITE-ProRule" id="PRU00285"/>
    </source>
</evidence>
<dbReference type="PANTHER" id="PTHR11527">
    <property type="entry name" value="HEAT-SHOCK PROTEIN 20 FAMILY MEMBER"/>
    <property type="match status" value="1"/>
</dbReference>
<dbReference type="AlphaFoldDB" id="A0A081K995"/>
<dbReference type="InterPro" id="IPR031107">
    <property type="entry name" value="Small_HSP"/>
</dbReference>
<dbReference type="PROSITE" id="PS01031">
    <property type="entry name" value="SHSP"/>
    <property type="match status" value="1"/>
</dbReference>
<reference evidence="4 5" key="1">
    <citation type="submission" date="2014-06" db="EMBL/GenBank/DDBJ databases">
        <title>Whole Genome Sequences of Three Symbiotic Endozoicomonas Bacteria.</title>
        <authorList>
            <person name="Neave M.J."/>
            <person name="Apprill A."/>
            <person name="Voolstra C.R."/>
        </authorList>
    </citation>
    <scope>NUCLEOTIDE SEQUENCE [LARGE SCALE GENOMIC DNA]</scope>
    <source>
        <strain evidence="4 5">DSM 22380</strain>
    </source>
</reference>
<dbReference type="EMBL" id="JOJP01000001">
    <property type="protein sequence ID" value="KEI70721.1"/>
    <property type="molecule type" value="Genomic_DNA"/>
</dbReference>
<organism evidence="4 5">
    <name type="scientific">Endozoicomonas elysicola</name>
    <dbReference type="NCBI Taxonomy" id="305900"/>
    <lineage>
        <taxon>Bacteria</taxon>
        <taxon>Pseudomonadati</taxon>
        <taxon>Pseudomonadota</taxon>
        <taxon>Gammaproteobacteria</taxon>
        <taxon>Oceanospirillales</taxon>
        <taxon>Endozoicomonadaceae</taxon>
        <taxon>Endozoicomonas</taxon>
    </lineage>
</organism>
<dbReference type="InterPro" id="IPR002068">
    <property type="entry name" value="A-crystallin/Hsp20_dom"/>
</dbReference>
<comment type="similarity">
    <text evidence="1 2">Belongs to the small heat shock protein (HSP20) family.</text>
</comment>
<keyword evidence="5" id="KW-1185">Reference proteome</keyword>
<dbReference type="Gene3D" id="2.60.40.790">
    <property type="match status" value="1"/>
</dbReference>
<dbReference type="Proteomes" id="UP000027997">
    <property type="component" value="Unassembled WGS sequence"/>
</dbReference>
<dbReference type="RefSeq" id="WP_026257986.1">
    <property type="nucleotide sequence ID" value="NZ_JOJP01000001.1"/>
</dbReference>
<proteinExistence type="inferred from homology"/>
<name>A0A081K995_9GAMM</name>
<dbReference type="InterPro" id="IPR008978">
    <property type="entry name" value="HSP20-like_chaperone"/>
</dbReference>
<protein>
    <recommendedName>
        <fullName evidence="3">SHSP domain-containing protein</fullName>
    </recommendedName>
</protein>
<dbReference type="SUPFAM" id="SSF49764">
    <property type="entry name" value="HSP20-like chaperones"/>
    <property type="match status" value="1"/>
</dbReference>